<dbReference type="InterPro" id="IPR039422">
    <property type="entry name" value="MarR/SlyA-like"/>
</dbReference>
<dbReference type="PROSITE" id="PS01117">
    <property type="entry name" value="HTH_MARR_1"/>
    <property type="match status" value="1"/>
</dbReference>
<dbReference type="InterPro" id="IPR036388">
    <property type="entry name" value="WH-like_DNA-bd_sf"/>
</dbReference>
<dbReference type="RefSeq" id="WP_126582107.1">
    <property type="nucleotide sequence ID" value="NZ_BIFR01000002.1"/>
</dbReference>
<dbReference type="InterPro" id="IPR000835">
    <property type="entry name" value="HTH_MarR-typ"/>
</dbReference>
<dbReference type="AlphaFoldDB" id="A0A402A5X3"/>
<keyword evidence="3" id="KW-0804">Transcription</keyword>
<organism evidence="5 6">
    <name type="scientific">Tengunoibacter tsumagoiensis</name>
    <dbReference type="NCBI Taxonomy" id="2014871"/>
    <lineage>
        <taxon>Bacteria</taxon>
        <taxon>Bacillati</taxon>
        <taxon>Chloroflexota</taxon>
        <taxon>Ktedonobacteria</taxon>
        <taxon>Ktedonobacterales</taxon>
        <taxon>Dictyobacteraceae</taxon>
        <taxon>Tengunoibacter</taxon>
    </lineage>
</organism>
<gene>
    <name evidence="5" type="ORF">KTT_44030</name>
</gene>
<dbReference type="SUPFAM" id="SSF46785">
    <property type="entry name" value="Winged helix' DNA-binding domain"/>
    <property type="match status" value="1"/>
</dbReference>
<evidence type="ECO:0000259" key="4">
    <source>
        <dbReference type="PROSITE" id="PS50995"/>
    </source>
</evidence>
<dbReference type="GO" id="GO:0006950">
    <property type="term" value="P:response to stress"/>
    <property type="evidence" value="ECO:0007669"/>
    <property type="project" value="TreeGrafter"/>
</dbReference>
<dbReference type="SMART" id="SM00347">
    <property type="entry name" value="HTH_MARR"/>
    <property type="match status" value="1"/>
</dbReference>
<keyword evidence="1" id="KW-0805">Transcription regulation</keyword>
<dbReference type="PANTHER" id="PTHR33164">
    <property type="entry name" value="TRANSCRIPTIONAL REGULATOR, MARR FAMILY"/>
    <property type="match status" value="1"/>
</dbReference>
<sequence length="153" mass="17440">MRSNENKALSDNERLLGALLRIPYQALTVRIQQGLVEQGHPEFHASHLRVLQHIEPTGSRLSDLTEDAQMTKQAINYLIEYLEEQGYVLRVADKSDGRAKIIHLTDLGRLCEQQAREIIKQTEAEWATHLGQSRMELLRETLRDLAALIETAS</sequence>
<evidence type="ECO:0000313" key="6">
    <source>
        <dbReference type="Proteomes" id="UP000287352"/>
    </source>
</evidence>
<dbReference type="PANTHER" id="PTHR33164:SF43">
    <property type="entry name" value="HTH-TYPE TRANSCRIPTIONAL REPRESSOR YETL"/>
    <property type="match status" value="1"/>
</dbReference>
<dbReference type="GO" id="GO:0003700">
    <property type="term" value="F:DNA-binding transcription factor activity"/>
    <property type="evidence" value="ECO:0007669"/>
    <property type="project" value="InterPro"/>
</dbReference>
<reference evidence="6" key="1">
    <citation type="submission" date="2018-12" db="EMBL/GenBank/DDBJ databases">
        <title>Tengunoibacter tsumagoiensis gen. nov., sp. nov., Dictyobacter kobayashii sp. nov., D. alpinus sp. nov., and D. joshuensis sp. nov. and description of Dictyobacteraceae fam. nov. within the order Ktedonobacterales isolated from Tengu-no-mugimeshi.</title>
        <authorList>
            <person name="Wang C.M."/>
            <person name="Zheng Y."/>
            <person name="Sakai Y."/>
            <person name="Toyoda A."/>
            <person name="Minakuchi Y."/>
            <person name="Abe K."/>
            <person name="Yokota A."/>
            <person name="Yabe S."/>
        </authorList>
    </citation>
    <scope>NUCLEOTIDE SEQUENCE [LARGE SCALE GENOMIC DNA]</scope>
    <source>
        <strain evidence="6">Uno3</strain>
    </source>
</reference>
<comment type="caution">
    <text evidence="5">The sequence shown here is derived from an EMBL/GenBank/DDBJ whole genome shotgun (WGS) entry which is preliminary data.</text>
</comment>
<dbReference type="OrthoDB" id="122135at2"/>
<dbReference type="Gene3D" id="1.10.10.10">
    <property type="entry name" value="Winged helix-like DNA-binding domain superfamily/Winged helix DNA-binding domain"/>
    <property type="match status" value="1"/>
</dbReference>
<accession>A0A402A5X3</accession>
<evidence type="ECO:0000256" key="2">
    <source>
        <dbReference type="ARBA" id="ARBA00023125"/>
    </source>
</evidence>
<dbReference type="EMBL" id="BIFR01000002">
    <property type="protein sequence ID" value="GCE14544.1"/>
    <property type="molecule type" value="Genomic_DNA"/>
</dbReference>
<evidence type="ECO:0000256" key="1">
    <source>
        <dbReference type="ARBA" id="ARBA00023015"/>
    </source>
</evidence>
<keyword evidence="6" id="KW-1185">Reference proteome</keyword>
<dbReference type="InterPro" id="IPR023187">
    <property type="entry name" value="Tscrpt_reg_MarR-type_CS"/>
</dbReference>
<name>A0A402A5X3_9CHLR</name>
<evidence type="ECO:0000256" key="3">
    <source>
        <dbReference type="ARBA" id="ARBA00023163"/>
    </source>
</evidence>
<dbReference type="InterPro" id="IPR036390">
    <property type="entry name" value="WH_DNA-bd_sf"/>
</dbReference>
<dbReference type="Proteomes" id="UP000287352">
    <property type="component" value="Unassembled WGS sequence"/>
</dbReference>
<proteinExistence type="predicted"/>
<evidence type="ECO:0000313" key="5">
    <source>
        <dbReference type="EMBL" id="GCE14544.1"/>
    </source>
</evidence>
<dbReference type="Pfam" id="PF12802">
    <property type="entry name" value="MarR_2"/>
    <property type="match status" value="1"/>
</dbReference>
<dbReference type="PROSITE" id="PS50995">
    <property type="entry name" value="HTH_MARR_2"/>
    <property type="match status" value="1"/>
</dbReference>
<dbReference type="GO" id="GO:0003677">
    <property type="term" value="F:DNA binding"/>
    <property type="evidence" value="ECO:0007669"/>
    <property type="project" value="UniProtKB-KW"/>
</dbReference>
<protein>
    <submittedName>
        <fullName evidence="5">MarR family transcriptional regulator</fullName>
    </submittedName>
</protein>
<feature type="domain" description="HTH marR-type" evidence="4">
    <location>
        <begin position="12"/>
        <end position="147"/>
    </location>
</feature>
<keyword evidence="2" id="KW-0238">DNA-binding</keyword>